<dbReference type="InterPro" id="IPR050951">
    <property type="entry name" value="Retrovirus_Pol_polyprotein"/>
</dbReference>
<dbReference type="InterPro" id="IPR043128">
    <property type="entry name" value="Rev_trsase/Diguanyl_cyclase"/>
</dbReference>
<dbReference type="SUPFAM" id="SSF56672">
    <property type="entry name" value="DNA/RNA polymerases"/>
    <property type="match status" value="1"/>
</dbReference>
<protein>
    <submittedName>
        <fullName evidence="1">Uncharacterized protein</fullName>
    </submittedName>
</protein>
<dbReference type="GO" id="GO:0071897">
    <property type="term" value="P:DNA biosynthetic process"/>
    <property type="evidence" value="ECO:0007669"/>
    <property type="project" value="UniProtKB-ARBA"/>
</dbReference>
<dbReference type="Gene3D" id="3.10.10.10">
    <property type="entry name" value="HIV Type 1 Reverse Transcriptase, subunit A, domain 1"/>
    <property type="match status" value="1"/>
</dbReference>
<dbReference type="STRING" id="30069.A0A182YRZ8"/>
<evidence type="ECO:0000313" key="2">
    <source>
        <dbReference type="Proteomes" id="UP000076408"/>
    </source>
</evidence>
<keyword evidence="2" id="KW-1185">Reference proteome</keyword>
<proteinExistence type="predicted"/>
<dbReference type="OMA" id="ANIPANW"/>
<dbReference type="Gene3D" id="3.30.70.270">
    <property type="match status" value="1"/>
</dbReference>
<dbReference type="VEuPathDB" id="VectorBase:ASTEI11234"/>
<dbReference type="AlphaFoldDB" id="A0A182YRZ8"/>
<dbReference type="InterPro" id="IPR043502">
    <property type="entry name" value="DNA/RNA_pol_sf"/>
</dbReference>
<evidence type="ECO:0000313" key="1">
    <source>
        <dbReference type="EnsemblMetazoa" id="ASTEI11234-PA"/>
    </source>
</evidence>
<accession>A0A182YRZ8</accession>
<reference evidence="1" key="2">
    <citation type="submission" date="2020-05" db="UniProtKB">
        <authorList>
            <consortium name="EnsemblMetazoa"/>
        </authorList>
    </citation>
    <scope>IDENTIFICATION</scope>
    <source>
        <strain evidence="1">Indian</strain>
    </source>
</reference>
<organism evidence="1 2">
    <name type="scientific">Anopheles stephensi</name>
    <name type="common">Indo-Pakistan malaria mosquito</name>
    <dbReference type="NCBI Taxonomy" id="30069"/>
    <lineage>
        <taxon>Eukaryota</taxon>
        <taxon>Metazoa</taxon>
        <taxon>Ecdysozoa</taxon>
        <taxon>Arthropoda</taxon>
        <taxon>Hexapoda</taxon>
        <taxon>Insecta</taxon>
        <taxon>Pterygota</taxon>
        <taxon>Neoptera</taxon>
        <taxon>Endopterygota</taxon>
        <taxon>Diptera</taxon>
        <taxon>Nematocera</taxon>
        <taxon>Culicoidea</taxon>
        <taxon>Culicidae</taxon>
        <taxon>Anophelinae</taxon>
        <taxon>Anopheles</taxon>
    </lineage>
</organism>
<reference evidence="2" key="1">
    <citation type="journal article" date="2014" name="Genome Biol.">
        <title>Genome analysis of a major urban malaria vector mosquito, Anopheles stephensi.</title>
        <authorList>
            <person name="Jiang X."/>
            <person name="Peery A."/>
            <person name="Hall A.B."/>
            <person name="Sharma A."/>
            <person name="Chen X.G."/>
            <person name="Waterhouse R.M."/>
            <person name="Komissarov A."/>
            <person name="Riehle M.M."/>
            <person name="Shouche Y."/>
            <person name="Sharakhova M.V."/>
            <person name="Lawson D."/>
            <person name="Pakpour N."/>
            <person name="Arensburger P."/>
            <person name="Davidson V.L."/>
            <person name="Eiglmeier K."/>
            <person name="Emrich S."/>
            <person name="George P."/>
            <person name="Kennedy R.C."/>
            <person name="Mane S.P."/>
            <person name="Maslen G."/>
            <person name="Oringanje C."/>
            <person name="Qi Y."/>
            <person name="Settlage R."/>
            <person name="Tojo M."/>
            <person name="Tubio J.M."/>
            <person name="Unger M.F."/>
            <person name="Wang B."/>
            <person name="Vernick K.D."/>
            <person name="Ribeiro J.M."/>
            <person name="James A.A."/>
            <person name="Michel K."/>
            <person name="Riehle M.A."/>
            <person name="Luckhart S."/>
            <person name="Sharakhov I.V."/>
            <person name="Tu Z."/>
        </authorList>
    </citation>
    <scope>NUCLEOTIDE SEQUENCE [LARGE SCALE GENOMIC DNA]</scope>
    <source>
        <strain evidence="2">Indian</strain>
    </source>
</reference>
<dbReference type="EnsemblMetazoa" id="ASTEI11234-RA">
    <property type="protein sequence ID" value="ASTEI11234-PA"/>
    <property type="gene ID" value="ASTEI11234"/>
</dbReference>
<dbReference type="Proteomes" id="UP000076408">
    <property type="component" value="Unassembled WGS sequence"/>
</dbReference>
<dbReference type="PANTHER" id="PTHR37984">
    <property type="entry name" value="PROTEIN CBG26694"/>
    <property type="match status" value="1"/>
</dbReference>
<dbReference type="VEuPathDB" id="VectorBase:ASTEI20_045585"/>
<name>A0A182YRZ8_ANOST</name>
<dbReference type="PANTHER" id="PTHR37984:SF13">
    <property type="entry name" value="RIBONUCLEASE H"/>
    <property type="match status" value="1"/>
</dbReference>
<sequence>MVVDEHPIPRIEDIFNKMKGAALFCHLDVTDAYTHLPIDEEFRHVLTLNTSTHGLIRPRRAVYGAANIPANWQRRMEAILQDLTNVVSFFR</sequence>